<evidence type="ECO:0000313" key="5">
    <source>
        <dbReference type="EMBL" id="CAK9318606.1"/>
    </source>
</evidence>
<evidence type="ECO:0000313" key="6">
    <source>
        <dbReference type="Proteomes" id="UP001642487"/>
    </source>
</evidence>
<dbReference type="InterPro" id="IPR033121">
    <property type="entry name" value="PEPTIDASE_A1"/>
</dbReference>
<protein>
    <recommendedName>
        <fullName evidence="4">Peptidase A1 domain-containing protein</fullName>
    </recommendedName>
</protein>
<keyword evidence="2 3" id="KW-0732">Signal</keyword>
<accession>A0ABP0YHP5</accession>
<dbReference type="InterPro" id="IPR032799">
    <property type="entry name" value="TAXi_C"/>
</dbReference>
<gene>
    <name evidence="5" type="ORF">CITCOLO1_LOCUS10576</name>
</gene>
<evidence type="ECO:0000256" key="3">
    <source>
        <dbReference type="SAM" id="SignalP"/>
    </source>
</evidence>
<dbReference type="Proteomes" id="UP001642487">
    <property type="component" value="Chromosome 3"/>
</dbReference>
<comment type="similarity">
    <text evidence="1">Belongs to the peptidase A1 family.</text>
</comment>
<feature type="signal peptide" evidence="3">
    <location>
        <begin position="1"/>
        <end position="23"/>
    </location>
</feature>
<dbReference type="InterPro" id="IPR021109">
    <property type="entry name" value="Peptidase_aspartic_dom_sf"/>
</dbReference>
<organism evidence="5 6">
    <name type="scientific">Citrullus colocynthis</name>
    <name type="common">colocynth</name>
    <dbReference type="NCBI Taxonomy" id="252529"/>
    <lineage>
        <taxon>Eukaryota</taxon>
        <taxon>Viridiplantae</taxon>
        <taxon>Streptophyta</taxon>
        <taxon>Embryophyta</taxon>
        <taxon>Tracheophyta</taxon>
        <taxon>Spermatophyta</taxon>
        <taxon>Magnoliopsida</taxon>
        <taxon>eudicotyledons</taxon>
        <taxon>Gunneridae</taxon>
        <taxon>Pentapetalae</taxon>
        <taxon>rosids</taxon>
        <taxon>fabids</taxon>
        <taxon>Cucurbitales</taxon>
        <taxon>Cucurbitaceae</taxon>
        <taxon>Benincaseae</taxon>
        <taxon>Citrullus</taxon>
    </lineage>
</organism>
<dbReference type="Gene3D" id="2.40.70.10">
    <property type="entry name" value="Acid Proteases"/>
    <property type="match status" value="2"/>
</dbReference>
<reference evidence="5 6" key="1">
    <citation type="submission" date="2024-03" db="EMBL/GenBank/DDBJ databases">
        <authorList>
            <person name="Gkanogiannis A."/>
            <person name="Becerra Lopez-Lavalle L."/>
        </authorList>
    </citation>
    <scope>NUCLEOTIDE SEQUENCE [LARGE SCALE GENOMIC DNA]</scope>
</reference>
<dbReference type="EMBL" id="OZ021737">
    <property type="protein sequence ID" value="CAK9318606.1"/>
    <property type="molecule type" value="Genomic_DNA"/>
</dbReference>
<dbReference type="Pfam" id="PF14541">
    <property type="entry name" value="TAXi_C"/>
    <property type="match status" value="1"/>
</dbReference>
<dbReference type="PANTHER" id="PTHR47965">
    <property type="entry name" value="ASPARTYL PROTEASE-RELATED"/>
    <property type="match status" value="1"/>
</dbReference>
<keyword evidence="6" id="KW-1185">Reference proteome</keyword>
<dbReference type="InterPro" id="IPR033868">
    <property type="entry name" value="Xylanase_inhibitor_I-like"/>
</dbReference>
<sequence length="435" mass="46232">MAASTSLSFFSSILFLLFSISIAATSFRPKSLLLPVTKHPSLQYITHIHQRTPLVPLKLTVDLGGQFMWVDCDRGYVSSTYKPARCRSAQCHLASKSSSCGECFSPPRPGCNNNTCSLFPGNTIIGLSTSGEVASDVVSVSSTNGFIPTRAVSVPNFLFVCGSTFLLDGLAGGVTGMAGFGRTGISLPSQFAAAFSFNRKFAVCLSGSTRSPGVIFSGNGPYNFLPNVDLTKSLTYTPLFINPVSTAGVFSAGDKSAEYFIGVKSIVINSKTVPLNTTLLKIDKNGNGGTKISTVNPYTVLESSIYNAVVKTFTTELSKVPRVAAVAPFGVCYNSKSFGSTRLGPGLPSIDLILQNKKVIWRIFGANSMVQVKDNVLCLGFVDGGVEPRTAIVIGAHQIEDNLLEFDLASSRLGFSSTLLGRMTTCANFNFTSNP</sequence>
<dbReference type="CDD" id="cd05489">
    <property type="entry name" value="xylanase_inhibitor_I_like"/>
    <property type="match status" value="1"/>
</dbReference>
<evidence type="ECO:0000259" key="4">
    <source>
        <dbReference type="PROSITE" id="PS51767"/>
    </source>
</evidence>
<dbReference type="InterPro" id="IPR032861">
    <property type="entry name" value="TAXi_N"/>
</dbReference>
<dbReference type="PROSITE" id="PS51767">
    <property type="entry name" value="PEPTIDASE_A1"/>
    <property type="match status" value="1"/>
</dbReference>
<feature type="chain" id="PRO_5047204865" description="Peptidase A1 domain-containing protein" evidence="3">
    <location>
        <begin position="24"/>
        <end position="435"/>
    </location>
</feature>
<feature type="domain" description="Peptidase A1" evidence="4">
    <location>
        <begin position="44"/>
        <end position="416"/>
    </location>
</feature>
<proteinExistence type="inferred from homology"/>
<evidence type="ECO:0000256" key="2">
    <source>
        <dbReference type="ARBA" id="ARBA00022729"/>
    </source>
</evidence>
<dbReference type="PANTHER" id="PTHR47965:SF103">
    <property type="entry name" value="EUKARYOTIC ASPARTYL PROTEASE FAMILY PROTEIN"/>
    <property type="match status" value="1"/>
</dbReference>
<evidence type="ECO:0000256" key="1">
    <source>
        <dbReference type="ARBA" id="ARBA00007447"/>
    </source>
</evidence>
<name>A0ABP0YHP5_9ROSI</name>
<dbReference type="Pfam" id="PF14543">
    <property type="entry name" value="TAXi_N"/>
    <property type="match status" value="1"/>
</dbReference>
<dbReference type="InterPro" id="IPR001461">
    <property type="entry name" value="Aspartic_peptidase_A1"/>
</dbReference>
<dbReference type="SUPFAM" id="SSF50630">
    <property type="entry name" value="Acid proteases"/>
    <property type="match status" value="1"/>
</dbReference>